<dbReference type="EMBL" id="KM659092">
    <property type="protein sequence ID" value="AJW29995.1"/>
    <property type="molecule type" value="Genomic_DNA"/>
</dbReference>
<evidence type="ECO:0000313" key="2">
    <source>
        <dbReference type="EMBL" id="AJW29995.1"/>
    </source>
</evidence>
<geneLocation type="plasmid" evidence="2">
    <name>pLM19O2</name>
</geneLocation>
<organism evidence="2">
    <name type="scientific">Ochrobactrum sp. LM19</name>
    <dbReference type="NCBI Taxonomy" id="1449781"/>
    <lineage>
        <taxon>Bacteria</taxon>
        <taxon>Pseudomonadati</taxon>
        <taxon>Pseudomonadota</taxon>
        <taxon>Alphaproteobacteria</taxon>
        <taxon>Hyphomicrobiales</taxon>
        <taxon>Brucellaceae</taxon>
        <taxon>Brucella/Ochrobactrum group</taxon>
        <taxon>Ochrobactrum</taxon>
    </lineage>
</organism>
<accession>A0A0D5A104</accession>
<keyword evidence="2" id="KW-0614">Plasmid</keyword>
<feature type="chain" id="PRO_5002290484" evidence="1">
    <location>
        <begin position="37"/>
        <end position="161"/>
    </location>
</feature>
<proteinExistence type="predicted"/>
<keyword evidence="1" id="KW-0732">Signal</keyword>
<protein>
    <submittedName>
        <fullName evidence="2">Uncharacterized protein</fullName>
    </submittedName>
</protein>
<feature type="signal peptide" evidence="1">
    <location>
        <begin position="1"/>
        <end position="36"/>
    </location>
</feature>
<reference evidence="2" key="1">
    <citation type="submission" date="2014-09" db="EMBL/GenBank/DDBJ databases">
        <title>The mobilome of the heavy metals and metalloids hypertolerant bacteria from the Lubin copper mine (Poland).</title>
        <authorList>
            <person name="Dziewit L."/>
            <person name="Bartosik D."/>
        </authorList>
    </citation>
    <scope>NUCLEOTIDE SEQUENCE</scope>
    <source>
        <plasmid evidence="2">pLM19O2</plasmid>
    </source>
</reference>
<evidence type="ECO:0000256" key="1">
    <source>
        <dbReference type="SAM" id="SignalP"/>
    </source>
</evidence>
<name>A0A0D5A104_9HYPH</name>
<sequence>MALCRMKVVVMMTSKKMTLIIAATLLSLEVPSAAFSQEGYSLQLQLTTRKASSDPDGVWDSDTLTSYQDPPVRPDIYTATLNSPSGRWLLTQTTADCNMQGMCTSLLVHFDKKGKKTVVANPQMIQGGKAVLSLNYRKITTTEIGEGGKPVTGSYDVDKLK</sequence>
<gene>
    <name evidence="2" type="ORF">pLM19O2_p50</name>
</gene>
<dbReference type="AlphaFoldDB" id="A0A0D5A104"/>